<evidence type="ECO:0000313" key="1">
    <source>
        <dbReference type="EMBL" id="MEO1780712.1"/>
    </source>
</evidence>
<dbReference type="RefSeq" id="WP_161869019.1">
    <property type="nucleotide sequence ID" value="NZ_MAEI02000001.1"/>
</dbReference>
<comment type="caution">
    <text evidence="1">The sequence shown here is derived from an EMBL/GenBank/DDBJ whole genome shotgun (WGS) entry which is preliminary data.</text>
</comment>
<reference evidence="1" key="1">
    <citation type="submission" date="2016-06" db="EMBL/GenBank/DDBJ databases">
        <authorList>
            <person name="Van Tyne D."/>
        </authorList>
    </citation>
    <scope>NUCLEOTIDE SEQUENCE</scope>
    <source>
        <strain evidence="1">JM9A</strain>
    </source>
</reference>
<organism evidence="1 2">
    <name type="scientific">Enterococcus diestrammenae</name>
    <dbReference type="NCBI Taxonomy" id="1155073"/>
    <lineage>
        <taxon>Bacteria</taxon>
        <taxon>Bacillati</taxon>
        <taxon>Bacillota</taxon>
        <taxon>Bacilli</taxon>
        <taxon>Lactobacillales</taxon>
        <taxon>Enterococcaceae</taxon>
        <taxon>Enterococcus</taxon>
    </lineage>
</organism>
<keyword evidence="2" id="KW-1185">Reference proteome</keyword>
<sequence>MEIQITPFVRNYFSNPDEQKQLFDFIQIKLPIYVTSHSSKIKPVRQSTALYELKIRVGRDFYRLAYTYQKETIVACYLTKTLQKVRFDKEVNKYLKEQP</sequence>
<proteinExistence type="predicted"/>
<protein>
    <recommendedName>
        <fullName evidence="3">Addiction module toxin RelE</fullName>
    </recommendedName>
</protein>
<dbReference type="EMBL" id="MAEI02000001">
    <property type="protein sequence ID" value="MEO1780712.1"/>
    <property type="molecule type" value="Genomic_DNA"/>
</dbReference>
<reference evidence="1" key="2">
    <citation type="submission" date="2024-02" db="EMBL/GenBank/DDBJ databases">
        <title>The Genome Sequence of Enterococcus diestrammenae JM9A.</title>
        <authorList>
            <person name="Earl A."/>
            <person name="Manson A."/>
            <person name="Gilmore M."/>
            <person name="Sanders J."/>
            <person name="Shea T."/>
            <person name="Howe W."/>
            <person name="Livny J."/>
            <person name="Cuomo C."/>
            <person name="Neafsey D."/>
            <person name="Birren B."/>
        </authorList>
    </citation>
    <scope>NUCLEOTIDE SEQUENCE</scope>
    <source>
        <strain evidence="1">JM9A</strain>
    </source>
</reference>
<evidence type="ECO:0000313" key="2">
    <source>
        <dbReference type="Proteomes" id="UP001429357"/>
    </source>
</evidence>
<gene>
    <name evidence="1" type="ORF">BAU18_000263</name>
</gene>
<dbReference type="Proteomes" id="UP001429357">
    <property type="component" value="Unassembled WGS sequence"/>
</dbReference>
<accession>A0ABV0EY90</accession>
<evidence type="ECO:0008006" key="3">
    <source>
        <dbReference type="Google" id="ProtNLM"/>
    </source>
</evidence>
<name>A0ABV0EY90_9ENTE</name>